<evidence type="ECO:0000256" key="3">
    <source>
        <dbReference type="SAM" id="MobiDB-lite"/>
    </source>
</evidence>
<feature type="region of interest" description="Disordered" evidence="3">
    <location>
        <begin position="150"/>
        <end position="178"/>
    </location>
</feature>
<evidence type="ECO:0000313" key="5">
    <source>
        <dbReference type="Proteomes" id="UP001500253"/>
    </source>
</evidence>
<dbReference type="RefSeq" id="WP_428836862.1">
    <property type="nucleotide sequence ID" value="NZ_BAAASD010000004.1"/>
</dbReference>
<evidence type="ECO:0000256" key="2">
    <source>
        <dbReference type="ARBA" id="ARBA00023002"/>
    </source>
</evidence>
<dbReference type="InterPro" id="IPR002347">
    <property type="entry name" value="SDR_fam"/>
</dbReference>
<keyword evidence="2" id="KW-0560">Oxidoreductase</keyword>
<name>A0ABP5SHA1_9ACTN</name>
<protein>
    <submittedName>
        <fullName evidence="4">SDR family oxidoreductase</fullName>
    </submittedName>
</protein>
<comment type="similarity">
    <text evidence="1">Belongs to the short-chain dehydrogenases/reductases (SDR) family.</text>
</comment>
<comment type="caution">
    <text evidence="4">The sequence shown here is derived from an EMBL/GenBank/DDBJ whole genome shotgun (WGS) entry which is preliminary data.</text>
</comment>
<dbReference type="EMBL" id="BAAASD010000004">
    <property type="protein sequence ID" value="GAA2331113.1"/>
    <property type="molecule type" value="Genomic_DNA"/>
</dbReference>
<evidence type="ECO:0000313" key="4">
    <source>
        <dbReference type="EMBL" id="GAA2331113.1"/>
    </source>
</evidence>
<dbReference type="Pfam" id="PF00106">
    <property type="entry name" value="adh_short"/>
    <property type="match status" value="1"/>
</dbReference>
<dbReference type="SUPFAM" id="SSF51735">
    <property type="entry name" value="NAD(P)-binding Rossmann-fold domains"/>
    <property type="match status" value="1"/>
</dbReference>
<organism evidence="4 5">
    <name type="scientific">Streptomyces cuspidosporus</name>
    <dbReference type="NCBI Taxonomy" id="66882"/>
    <lineage>
        <taxon>Bacteria</taxon>
        <taxon>Bacillati</taxon>
        <taxon>Actinomycetota</taxon>
        <taxon>Actinomycetes</taxon>
        <taxon>Kitasatosporales</taxon>
        <taxon>Streptomycetaceae</taxon>
        <taxon>Streptomyces</taxon>
    </lineage>
</organism>
<accession>A0ABP5SHA1</accession>
<keyword evidence="5" id="KW-1185">Reference proteome</keyword>
<evidence type="ECO:0000256" key="1">
    <source>
        <dbReference type="ARBA" id="ARBA00006484"/>
    </source>
</evidence>
<dbReference type="Gene3D" id="3.40.50.720">
    <property type="entry name" value="NAD(P)-binding Rossmann-like Domain"/>
    <property type="match status" value="1"/>
</dbReference>
<dbReference type="PANTHER" id="PTHR43976">
    <property type="entry name" value="SHORT CHAIN DEHYDROGENASE"/>
    <property type="match status" value="1"/>
</dbReference>
<dbReference type="InterPro" id="IPR051911">
    <property type="entry name" value="SDR_oxidoreductase"/>
</dbReference>
<proteinExistence type="inferred from homology"/>
<reference evidence="5" key="1">
    <citation type="journal article" date="2019" name="Int. J. Syst. Evol. Microbiol.">
        <title>The Global Catalogue of Microorganisms (GCM) 10K type strain sequencing project: providing services to taxonomists for standard genome sequencing and annotation.</title>
        <authorList>
            <consortium name="The Broad Institute Genomics Platform"/>
            <consortium name="The Broad Institute Genome Sequencing Center for Infectious Disease"/>
            <person name="Wu L."/>
            <person name="Ma J."/>
        </authorList>
    </citation>
    <scope>NUCLEOTIDE SEQUENCE [LARGE SCALE GENOMIC DNA]</scope>
    <source>
        <strain evidence="5">JCM 4316</strain>
    </source>
</reference>
<dbReference type="Proteomes" id="UP001500253">
    <property type="component" value="Unassembled WGS sequence"/>
</dbReference>
<dbReference type="PANTHER" id="PTHR43976:SF16">
    <property type="entry name" value="SHORT-CHAIN DEHYDROGENASE_REDUCTASE FAMILY PROTEIN"/>
    <property type="match status" value="1"/>
</dbReference>
<dbReference type="PRINTS" id="PR00081">
    <property type="entry name" value="GDHRDH"/>
</dbReference>
<feature type="compositionally biased region" description="Gly residues" evidence="3">
    <location>
        <begin position="151"/>
        <end position="167"/>
    </location>
</feature>
<dbReference type="InterPro" id="IPR036291">
    <property type="entry name" value="NAD(P)-bd_dom_sf"/>
</dbReference>
<gene>
    <name evidence="4" type="ORF">GCM10010246_12820</name>
</gene>
<sequence>MAKGEQQCPAGSASRGFGRIWARAALARGDRVAATARDVASLADLVTEFSDVVLPLRLDVSDKQQVTEAVATAREAFGRIDVVVNNAGYGLVEDVTEERARAQLDTNFFGTLWVTQAVLPVLREQGSGHLLQVSSIAGIASWPMGPLPRLQGGGRGPDGRPRAGGGALRDPCNAAGTRPVPHRLARQFGRVGRGRTALRRARPRPVGRRGPGDPEATAGPLMELVDAERPPLCAFLGASALETARAVYEDRLHIWELWGPVAKAAQGN</sequence>